<reference evidence="1 2" key="1">
    <citation type="submission" date="2018-10" db="EMBL/GenBank/DDBJ databases">
        <title>Co-occurring genomic capacity for anaerobic methane metabolism and dissimilatory sulfite reduction discovered in the Korarchaeota.</title>
        <authorList>
            <person name="Mckay L.J."/>
            <person name="Dlakic M."/>
            <person name="Fields M.W."/>
            <person name="Delmont T.O."/>
            <person name="Eren A.M."/>
            <person name="Jay Z.J."/>
            <person name="Klingelsmith K.B."/>
            <person name="Rusch D.B."/>
            <person name="Inskeep W.P."/>
        </authorList>
    </citation>
    <scope>NUCLEOTIDE SEQUENCE [LARGE SCALE GENOMIC DNA]</scope>
    <source>
        <strain evidence="1 2">WS</strain>
    </source>
</reference>
<organism evidence="1 2">
    <name type="scientific">Candidatus Korarchaeum cryptofilum</name>
    <dbReference type="NCBI Taxonomy" id="498846"/>
    <lineage>
        <taxon>Archaea</taxon>
        <taxon>Thermoproteota</taxon>
        <taxon>Candidatus Korarchaeia</taxon>
        <taxon>Candidatus Korarchaeales</taxon>
        <taxon>Candidatus Korarchaeaceae</taxon>
        <taxon>Candidatus Korarchaeum</taxon>
    </lineage>
</organism>
<dbReference type="RefSeq" id="WP_012309862.1">
    <property type="nucleotide sequence ID" value="NZ_RCOR01000018.1"/>
</dbReference>
<dbReference type="AlphaFoldDB" id="A0A3R9PAJ6"/>
<dbReference type="GeneID" id="6094496"/>
<comment type="caution">
    <text evidence="1">The sequence shown here is derived from an EMBL/GenBank/DDBJ whole genome shotgun (WGS) entry which is preliminary data.</text>
</comment>
<dbReference type="PIRSF" id="PIRSF005357">
    <property type="entry name" value="UCP005357"/>
    <property type="match status" value="1"/>
</dbReference>
<name>A0A3R9PAJ6_9CREN</name>
<gene>
    <name evidence="1" type="ORF">D9Q81_03145</name>
</gene>
<dbReference type="SUPFAM" id="SSF53756">
    <property type="entry name" value="UDP-Glycosyltransferase/glycogen phosphorylase"/>
    <property type="match status" value="1"/>
</dbReference>
<dbReference type="Pfam" id="PF04007">
    <property type="entry name" value="DUF354"/>
    <property type="match status" value="1"/>
</dbReference>
<protein>
    <submittedName>
        <fullName evidence="1">DUF354 domain-containing protein</fullName>
    </submittedName>
</protein>
<accession>A0A3R9PAJ6</accession>
<dbReference type="InterPro" id="IPR007152">
    <property type="entry name" value="DUF354"/>
</dbReference>
<evidence type="ECO:0000313" key="1">
    <source>
        <dbReference type="EMBL" id="RSN69612.1"/>
    </source>
</evidence>
<proteinExistence type="predicted"/>
<dbReference type="Proteomes" id="UP000278149">
    <property type="component" value="Unassembled WGS sequence"/>
</dbReference>
<dbReference type="PANTHER" id="PTHR39662:SF2">
    <property type="entry name" value="DUF354 DOMAIN-CONTAINING PROTEIN"/>
    <property type="match status" value="1"/>
</dbReference>
<dbReference type="EMBL" id="RCOR01000018">
    <property type="protein sequence ID" value="RSN69612.1"/>
    <property type="molecule type" value="Genomic_DNA"/>
</dbReference>
<evidence type="ECO:0000313" key="2">
    <source>
        <dbReference type="Proteomes" id="UP000278149"/>
    </source>
</evidence>
<sequence length="338" mass="38493">MRIWFDVITPKQARLMSSIAKRLGREYVITVKGYSESVDILRELNVNFIQIGDYSIGDLKKKLISYAERVKLLSEFVLDYKPDFLISFSSPEAVRVAYGLSIRSITMNDSPHSYHVGRLTLPLSWKVVYPAAIPEDDMIRLGASRESLVPYRGVDEVAWVKDRLYDLRNSKREFKVFIRPEESGASYMLGKEGFTMKLVDEVIRVGADVIIKPRYESQSIMIREKYGKKVTILDSTVDTLDLFGRIVLVVTGGGTMAREAALLGTPSLCAFPLDVKLHVNDFLRDMGFPIWRASSLKEAISIIRMILRDPDSYVVDTRPLMEELEDPRVVIEKILNDN</sequence>
<dbReference type="OMA" id="DPKYVLF"/>
<dbReference type="PANTHER" id="PTHR39662">
    <property type="entry name" value="DUF354 DOMAIN-CONTAINING PROTEIN-RELATED"/>
    <property type="match status" value="1"/>
</dbReference>